<sequence length="110" mass="12441">MFQKLDWSEKGIKKNGRCLSPRFADDIVLLSHDATDLQERINELNIASTEIGLEMNTAKTKMMVNPFCTREQMEVDGSPLEIAAFYTYLGQIVPGDGDITPEIMQRTRTT</sequence>
<dbReference type="AlphaFoldDB" id="A0AAW1ULP9"/>
<evidence type="ECO:0000313" key="2">
    <source>
        <dbReference type="EMBL" id="KAK9881694.1"/>
    </source>
</evidence>
<dbReference type="EMBL" id="JARQZJ010000070">
    <property type="protein sequence ID" value="KAK9881694.1"/>
    <property type="molecule type" value="Genomic_DNA"/>
</dbReference>
<proteinExistence type="predicted"/>
<dbReference type="InterPro" id="IPR000477">
    <property type="entry name" value="RT_dom"/>
</dbReference>
<name>A0AAW1ULP9_9CUCU</name>
<accession>A0AAW1ULP9</accession>
<evidence type="ECO:0000259" key="1">
    <source>
        <dbReference type="PROSITE" id="PS50878"/>
    </source>
</evidence>
<dbReference type="PANTHER" id="PTHR47027">
    <property type="entry name" value="REVERSE TRANSCRIPTASE DOMAIN-CONTAINING PROTEIN"/>
    <property type="match status" value="1"/>
</dbReference>
<gene>
    <name evidence="2" type="ORF">WA026_017213</name>
</gene>
<protein>
    <recommendedName>
        <fullName evidence="1">Reverse transcriptase domain-containing protein</fullName>
    </recommendedName>
</protein>
<comment type="caution">
    <text evidence="2">The sequence shown here is derived from an EMBL/GenBank/DDBJ whole genome shotgun (WGS) entry which is preliminary data.</text>
</comment>
<organism evidence="2 3">
    <name type="scientific">Henosepilachna vigintioctopunctata</name>
    <dbReference type="NCBI Taxonomy" id="420089"/>
    <lineage>
        <taxon>Eukaryota</taxon>
        <taxon>Metazoa</taxon>
        <taxon>Ecdysozoa</taxon>
        <taxon>Arthropoda</taxon>
        <taxon>Hexapoda</taxon>
        <taxon>Insecta</taxon>
        <taxon>Pterygota</taxon>
        <taxon>Neoptera</taxon>
        <taxon>Endopterygota</taxon>
        <taxon>Coleoptera</taxon>
        <taxon>Polyphaga</taxon>
        <taxon>Cucujiformia</taxon>
        <taxon>Coccinelloidea</taxon>
        <taxon>Coccinellidae</taxon>
        <taxon>Epilachninae</taxon>
        <taxon>Epilachnini</taxon>
        <taxon>Henosepilachna</taxon>
    </lineage>
</organism>
<reference evidence="2 3" key="1">
    <citation type="submission" date="2023-03" db="EMBL/GenBank/DDBJ databases">
        <title>Genome insight into feeding habits of ladybird beetles.</title>
        <authorList>
            <person name="Li H.-S."/>
            <person name="Huang Y.-H."/>
            <person name="Pang H."/>
        </authorList>
    </citation>
    <scope>NUCLEOTIDE SEQUENCE [LARGE SCALE GENOMIC DNA]</scope>
    <source>
        <strain evidence="2">SYSU_2023b</strain>
        <tissue evidence="2">Whole body</tissue>
    </source>
</reference>
<dbReference type="Proteomes" id="UP001431783">
    <property type="component" value="Unassembled WGS sequence"/>
</dbReference>
<dbReference type="PANTHER" id="PTHR47027:SF20">
    <property type="entry name" value="REVERSE TRANSCRIPTASE-LIKE PROTEIN WITH RNA-DIRECTED DNA POLYMERASE DOMAIN"/>
    <property type="match status" value="1"/>
</dbReference>
<keyword evidence="3" id="KW-1185">Reference proteome</keyword>
<evidence type="ECO:0000313" key="3">
    <source>
        <dbReference type="Proteomes" id="UP001431783"/>
    </source>
</evidence>
<dbReference type="PROSITE" id="PS50878">
    <property type="entry name" value="RT_POL"/>
    <property type="match status" value="1"/>
</dbReference>
<feature type="domain" description="Reverse transcriptase" evidence="1">
    <location>
        <begin position="1"/>
        <end position="93"/>
    </location>
</feature>